<dbReference type="InterPro" id="IPR002504">
    <property type="entry name" value="NADK"/>
</dbReference>
<keyword evidence="3" id="KW-0808">Transferase</keyword>
<evidence type="ECO:0000256" key="3">
    <source>
        <dbReference type="ARBA" id="ARBA00022679"/>
    </source>
</evidence>
<evidence type="ECO:0000256" key="1">
    <source>
        <dbReference type="ARBA" id="ARBA00010995"/>
    </source>
</evidence>
<evidence type="ECO:0000256" key="6">
    <source>
        <dbReference type="ARBA" id="ARBA00023027"/>
    </source>
</evidence>
<keyword evidence="5" id="KW-0521">NADP</keyword>
<dbReference type="EC" id="2.7.1.23" evidence="2"/>
<dbReference type="Gene3D" id="2.60.200.30">
    <property type="entry name" value="Probable inorganic polyphosphate/atp-NAD kinase, domain 2"/>
    <property type="match status" value="1"/>
</dbReference>
<dbReference type="GO" id="GO:0003951">
    <property type="term" value="F:NAD+ kinase activity"/>
    <property type="evidence" value="ECO:0007669"/>
    <property type="project" value="UniProtKB-EC"/>
</dbReference>
<evidence type="ECO:0000256" key="2">
    <source>
        <dbReference type="ARBA" id="ARBA00012120"/>
    </source>
</evidence>
<accession>A0AA35TXF0</accession>
<keyword evidence="4 7" id="KW-0418">Kinase</keyword>
<evidence type="ECO:0000313" key="7">
    <source>
        <dbReference type="EMBL" id="CAI8054802.1"/>
    </source>
</evidence>
<dbReference type="EMBL" id="CASHTH010004210">
    <property type="protein sequence ID" value="CAI8054802.1"/>
    <property type="molecule type" value="Genomic_DNA"/>
</dbReference>
<dbReference type="AlphaFoldDB" id="A0AA35TXF0"/>
<dbReference type="Proteomes" id="UP001174909">
    <property type="component" value="Unassembled WGS sequence"/>
</dbReference>
<protein>
    <recommendedName>
        <fullName evidence="2">NAD(+) kinase</fullName>
        <ecNumber evidence="2">2.7.1.23</ecNumber>
    </recommendedName>
</protein>
<dbReference type="GO" id="GO:0019674">
    <property type="term" value="P:NAD+ metabolic process"/>
    <property type="evidence" value="ECO:0007669"/>
    <property type="project" value="InterPro"/>
</dbReference>
<dbReference type="InterPro" id="IPR017438">
    <property type="entry name" value="ATP-NAD_kinase_N"/>
</dbReference>
<name>A0AA35TXF0_GEOBA</name>
<dbReference type="PANTHER" id="PTHR20275:SF0">
    <property type="entry name" value="NAD KINASE"/>
    <property type="match status" value="1"/>
</dbReference>
<dbReference type="Gene3D" id="3.40.50.10330">
    <property type="entry name" value="Probable inorganic polyphosphate/atp-NAD kinase, domain 1"/>
    <property type="match status" value="1"/>
</dbReference>
<dbReference type="Pfam" id="PF01513">
    <property type="entry name" value="NAD_kinase"/>
    <property type="match status" value="1"/>
</dbReference>
<gene>
    <name evidence="7" type="ORF">GBAR_LOCUS29888</name>
</gene>
<dbReference type="InterPro" id="IPR016064">
    <property type="entry name" value="NAD/diacylglycerol_kinase_sf"/>
</dbReference>
<reference evidence="7" key="1">
    <citation type="submission" date="2023-03" db="EMBL/GenBank/DDBJ databases">
        <authorList>
            <person name="Steffen K."/>
            <person name="Cardenas P."/>
        </authorList>
    </citation>
    <scope>NUCLEOTIDE SEQUENCE</scope>
</reference>
<evidence type="ECO:0000256" key="4">
    <source>
        <dbReference type="ARBA" id="ARBA00022777"/>
    </source>
</evidence>
<sequence>MDISLIGFVYNAQHPTALQMTEAVMRSLNLGDECWMSPAANLDAMRSELLDTRLIVMAGGDGTILRVVRTIAEYGIPLVGINMGRIGFMAELQVHEAIEELPAYLNGSARLEERMMLEVNVRHGDEQEPYLNLHALNDVVVGRGGSARLLDIVATIDGVILTSYRADAVIVSTATGSTGYALSAGGPIMYPETMAMLIQPVAAHTGLRSG</sequence>
<proteinExistence type="inferred from homology"/>
<comment type="similarity">
    <text evidence="1">Belongs to the NAD kinase family.</text>
</comment>
<comment type="caution">
    <text evidence="7">The sequence shown here is derived from an EMBL/GenBank/DDBJ whole genome shotgun (WGS) entry which is preliminary data.</text>
</comment>
<keyword evidence="8" id="KW-1185">Reference proteome</keyword>
<dbReference type="InterPro" id="IPR017437">
    <property type="entry name" value="ATP-NAD_kinase_PpnK-typ_C"/>
</dbReference>
<organism evidence="7 8">
    <name type="scientific">Geodia barretti</name>
    <name type="common">Barrett's horny sponge</name>
    <dbReference type="NCBI Taxonomy" id="519541"/>
    <lineage>
        <taxon>Eukaryota</taxon>
        <taxon>Metazoa</taxon>
        <taxon>Porifera</taxon>
        <taxon>Demospongiae</taxon>
        <taxon>Heteroscleromorpha</taxon>
        <taxon>Tetractinellida</taxon>
        <taxon>Astrophorina</taxon>
        <taxon>Geodiidae</taxon>
        <taxon>Geodia</taxon>
    </lineage>
</organism>
<dbReference type="SUPFAM" id="SSF111331">
    <property type="entry name" value="NAD kinase/diacylglycerol kinase-like"/>
    <property type="match status" value="1"/>
</dbReference>
<evidence type="ECO:0000313" key="8">
    <source>
        <dbReference type="Proteomes" id="UP001174909"/>
    </source>
</evidence>
<dbReference type="Pfam" id="PF20143">
    <property type="entry name" value="NAD_kinase_C"/>
    <property type="match status" value="1"/>
</dbReference>
<keyword evidence="6" id="KW-0520">NAD</keyword>
<dbReference type="PANTHER" id="PTHR20275">
    <property type="entry name" value="NAD KINASE"/>
    <property type="match status" value="1"/>
</dbReference>
<dbReference type="GO" id="GO:0006741">
    <property type="term" value="P:NADP+ biosynthetic process"/>
    <property type="evidence" value="ECO:0007669"/>
    <property type="project" value="InterPro"/>
</dbReference>
<evidence type="ECO:0000256" key="5">
    <source>
        <dbReference type="ARBA" id="ARBA00022857"/>
    </source>
</evidence>